<protein>
    <submittedName>
        <fullName evidence="2">Uncharacterized protein</fullName>
    </submittedName>
</protein>
<reference evidence="2 3" key="1">
    <citation type="journal article" date="2016" name="Nat. Commun.">
        <title>Thousands of microbial genomes shed light on interconnected biogeochemical processes in an aquifer system.</title>
        <authorList>
            <person name="Anantharaman K."/>
            <person name="Brown C.T."/>
            <person name="Hug L.A."/>
            <person name="Sharon I."/>
            <person name="Castelle C.J."/>
            <person name="Probst A.J."/>
            <person name="Thomas B.C."/>
            <person name="Singh A."/>
            <person name="Wilkins M.J."/>
            <person name="Karaoz U."/>
            <person name="Brodie E.L."/>
            <person name="Williams K.H."/>
            <person name="Hubbard S.S."/>
            <person name="Banfield J.F."/>
        </authorList>
    </citation>
    <scope>NUCLEOTIDE SEQUENCE [LARGE SCALE GENOMIC DNA]</scope>
</reference>
<organism evidence="2 3">
    <name type="scientific">Candidatus Ryanbacteria bacterium RIFCSPLOWO2_02_FULL_45_11c</name>
    <dbReference type="NCBI Taxonomy" id="1802128"/>
    <lineage>
        <taxon>Bacteria</taxon>
        <taxon>Candidatus Ryaniibacteriota</taxon>
    </lineage>
</organism>
<dbReference type="EMBL" id="MHNY01000006">
    <property type="protein sequence ID" value="OGZ56691.1"/>
    <property type="molecule type" value="Genomic_DNA"/>
</dbReference>
<accession>A0A1G2H378</accession>
<evidence type="ECO:0000313" key="3">
    <source>
        <dbReference type="Proteomes" id="UP000178186"/>
    </source>
</evidence>
<dbReference type="AlphaFoldDB" id="A0A1G2H378"/>
<keyword evidence="1" id="KW-0472">Membrane</keyword>
<gene>
    <name evidence="2" type="ORF">A3H64_03050</name>
</gene>
<evidence type="ECO:0000256" key="1">
    <source>
        <dbReference type="SAM" id="Phobius"/>
    </source>
</evidence>
<keyword evidence="1" id="KW-0812">Transmembrane</keyword>
<dbReference type="Proteomes" id="UP000178186">
    <property type="component" value="Unassembled WGS sequence"/>
</dbReference>
<feature type="transmembrane region" description="Helical" evidence="1">
    <location>
        <begin position="28"/>
        <end position="47"/>
    </location>
</feature>
<proteinExistence type="predicted"/>
<name>A0A1G2H378_9BACT</name>
<keyword evidence="1" id="KW-1133">Transmembrane helix</keyword>
<comment type="caution">
    <text evidence="2">The sequence shown here is derived from an EMBL/GenBank/DDBJ whole genome shotgun (WGS) entry which is preliminary data.</text>
</comment>
<sequence>MFPYQQRITSFPRKKLPSKFIGGEREDYRRFFAFFFGAVFFAFFRAMSIKTFYQKIIDLLNTISNCFHYRIKKNLKNIF</sequence>
<evidence type="ECO:0000313" key="2">
    <source>
        <dbReference type="EMBL" id="OGZ56691.1"/>
    </source>
</evidence>